<protein>
    <submittedName>
        <fullName evidence="2">Rhodanese-like domain-containing protein</fullName>
    </submittedName>
</protein>
<dbReference type="CDD" id="cd00158">
    <property type="entry name" value="RHOD"/>
    <property type="match status" value="1"/>
</dbReference>
<dbReference type="PROSITE" id="PS50206">
    <property type="entry name" value="RHODANESE_3"/>
    <property type="match status" value="1"/>
</dbReference>
<reference evidence="3" key="1">
    <citation type="journal article" date="2019" name="Int. J. Syst. Evol. Microbiol.">
        <title>The Global Catalogue of Microorganisms (GCM) 10K type strain sequencing project: providing services to taxonomists for standard genome sequencing and annotation.</title>
        <authorList>
            <consortium name="The Broad Institute Genomics Platform"/>
            <consortium name="The Broad Institute Genome Sequencing Center for Infectious Disease"/>
            <person name="Wu L."/>
            <person name="Ma J."/>
        </authorList>
    </citation>
    <scope>NUCLEOTIDE SEQUENCE [LARGE SCALE GENOMIC DNA]</scope>
    <source>
        <strain evidence="3">CGMCC 4.7400</strain>
    </source>
</reference>
<comment type="caution">
    <text evidence="2">The sequence shown here is derived from an EMBL/GenBank/DDBJ whole genome shotgun (WGS) entry which is preliminary data.</text>
</comment>
<dbReference type="PANTHER" id="PTHR43031:SF7">
    <property type="entry name" value="NITRIC OXIDE REDUCTASE FLRD-NAD(+) REDUCTASE"/>
    <property type="match status" value="1"/>
</dbReference>
<organism evidence="2 3">
    <name type="scientific">Streptomyces flavalbus</name>
    <dbReference type="NCBI Taxonomy" id="2665155"/>
    <lineage>
        <taxon>Bacteria</taxon>
        <taxon>Bacillati</taxon>
        <taxon>Actinomycetota</taxon>
        <taxon>Actinomycetes</taxon>
        <taxon>Kitasatosporales</taxon>
        <taxon>Streptomycetaceae</taxon>
        <taxon>Streptomyces</taxon>
    </lineage>
</organism>
<dbReference type="SMART" id="SM00450">
    <property type="entry name" value="RHOD"/>
    <property type="match status" value="1"/>
</dbReference>
<dbReference type="Pfam" id="PF00581">
    <property type="entry name" value="Rhodanese"/>
    <property type="match status" value="1"/>
</dbReference>
<accession>A0ABW2WEN8</accession>
<evidence type="ECO:0000313" key="3">
    <source>
        <dbReference type="Proteomes" id="UP001597023"/>
    </source>
</evidence>
<name>A0ABW2WEN8_9ACTN</name>
<dbReference type="Gene3D" id="3.40.250.10">
    <property type="entry name" value="Rhodanese-like domain"/>
    <property type="match status" value="1"/>
</dbReference>
<dbReference type="PANTHER" id="PTHR43031">
    <property type="entry name" value="FAD-DEPENDENT OXIDOREDUCTASE"/>
    <property type="match status" value="1"/>
</dbReference>
<keyword evidence="3" id="KW-1185">Reference proteome</keyword>
<dbReference type="InterPro" id="IPR050229">
    <property type="entry name" value="GlpE_sulfurtransferase"/>
</dbReference>
<feature type="domain" description="Rhodanese" evidence="1">
    <location>
        <begin position="19"/>
        <end position="108"/>
    </location>
</feature>
<dbReference type="InterPro" id="IPR036873">
    <property type="entry name" value="Rhodanese-like_dom_sf"/>
</dbReference>
<sequence>MTPPTPGRVTAREADRLATATDAVLLDVRELPEWRAGHAPAAVHLPLSALTAGAPLPAAAQARPLLVVCRSGHRSQHAAEILAARGAHAVDVIGGMVDWAAAGLPVVDAHGGNGAVA</sequence>
<evidence type="ECO:0000259" key="1">
    <source>
        <dbReference type="PROSITE" id="PS50206"/>
    </source>
</evidence>
<proteinExistence type="predicted"/>
<dbReference type="SUPFAM" id="SSF52821">
    <property type="entry name" value="Rhodanese/Cell cycle control phosphatase"/>
    <property type="match status" value="1"/>
</dbReference>
<dbReference type="EMBL" id="JBHTEB010000001">
    <property type="protein sequence ID" value="MFD0317891.1"/>
    <property type="molecule type" value="Genomic_DNA"/>
</dbReference>
<evidence type="ECO:0000313" key="2">
    <source>
        <dbReference type="EMBL" id="MFD0317891.1"/>
    </source>
</evidence>
<gene>
    <name evidence="2" type="ORF">ACFQZ6_27490</name>
</gene>
<dbReference type="InterPro" id="IPR001763">
    <property type="entry name" value="Rhodanese-like_dom"/>
</dbReference>
<dbReference type="Proteomes" id="UP001597023">
    <property type="component" value="Unassembled WGS sequence"/>
</dbReference>
<dbReference type="RefSeq" id="WP_381613965.1">
    <property type="nucleotide sequence ID" value="NZ_JBHTEB010000001.1"/>
</dbReference>